<keyword evidence="4" id="KW-1185">Reference proteome</keyword>
<dbReference type="RefSeq" id="WP_114436211.1">
    <property type="nucleotide sequence ID" value="NZ_QPIZ01000002.1"/>
</dbReference>
<keyword evidence="1" id="KW-0732">Signal</keyword>
<feature type="signal peptide" evidence="1">
    <location>
        <begin position="1"/>
        <end position="19"/>
    </location>
</feature>
<dbReference type="CDD" id="cd16329">
    <property type="entry name" value="LolA_like"/>
    <property type="match status" value="1"/>
</dbReference>
<organism evidence="3 4">
    <name type="scientific">Marinilabilia salmonicolor</name>
    <dbReference type="NCBI Taxonomy" id="989"/>
    <lineage>
        <taxon>Bacteria</taxon>
        <taxon>Pseudomonadati</taxon>
        <taxon>Bacteroidota</taxon>
        <taxon>Bacteroidia</taxon>
        <taxon>Marinilabiliales</taxon>
        <taxon>Marinilabiliaceae</taxon>
        <taxon>Marinilabilia</taxon>
    </lineage>
</organism>
<feature type="domain" description="Uncharacterized protein TP-0789" evidence="2">
    <location>
        <begin position="71"/>
        <end position="250"/>
    </location>
</feature>
<dbReference type="AlphaFoldDB" id="A0A368VGS1"/>
<evidence type="ECO:0000259" key="2">
    <source>
        <dbReference type="Pfam" id="PF17131"/>
    </source>
</evidence>
<dbReference type="Proteomes" id="UP000252733">
    <property type="component" value="Unassembled WGS sequence"/>
</dbReference>
<dbReference type="Gene3D" id="2.50.20.10">
    <property type="entry name" value="Lipoprotein localisation LolA/LolB/LppX"/>
    <property type="match status" value="1"/>
</dbReference>
<evidence type="ECO:0000313" key="3">
    <source>
        <dbReference type="EMBL" id="RCW38874.1"/>
    </source>
</evidence>
<dbReference type="EMBL" id="QPIZ01000002">
    <property type="protein sequence ID" value="RCW38874.1"/>
    <property type="molecule type" value="Genomic_DNA"/>
</dbReference>
<dbReference type="Pfam" id="PF17131">
    <property type="entry name" value="LolA_like"/>
    <property type="match status" value="1"/>
</dbReference>
<sequence length="256" mass="29162">MQIALLFIYLLGIINPANGAEKQTKTAFENAVKKLTLKDVQAQITLETTDAGGSSILRKLNVSFGRFEKARKVMIEITAPEDLKGTQILTTHFIDKSRKSTIEIFLPSTGKIRKFRANNRKLKIPGTEIPMNHFSSAAFDDYLISEEEKDNFNGREVQKIKLQLPGNAEYLVAYLDVQAELLYRINSFDNKGNLTSDTEFTDYRHPEFYTSENHFPYKVHVYNPTSGKTSELTITKLSQLTQIRDSDFDLDKNLQP</sequence>
<keyword evidence="3" id="KW-0449">Lipoprotein</keyword>
<feature type="chain" id="PRO_5017025671" evidence="1">
    <location>
        <begin position="20"/>
        <end position="256"/>
    </location>
</feature>
<comment type="caution">
    <text evidence="3">The sequence shown here is derived from an EMBL/GenBank/DDBJ whole genome shotgun (WGS) entry which is preliminary data.</text>
</comment>
<gene>
    <name evidence="3" type="ORF">DFO77_10228</name>
</gene>
<accession>A0A368VGS1</accession>
<name>A0A368VGS1_9BACT</name>
<proteinExistence type="predicted"/>
<dbReference type="InterPro" id="IPR033399">
    <property type="entry name" value="TP_0789-like"/>
</dbReference>
<reference evidence="3 4" key="1">
    <citation type="submission" date="2018-07" db="EMBL/GenBank/DDBJ databases">
        <title>Freshwater and sediment microbial communities from various areas in North America, analyzing microbe dynamics in response to fracking.</title>
        <authorList>
            <person name="Lamendella R."/>
        </authorList>
    </citation>
    <scope>NUCLEOTIDE SEQUENCE [LARGE SCALE GENOMIC DNA]</scope>
    <source>
        <strain evidence="3 4">160A</strain>
    </source>
</reference>
<protein>
    <submittedName>
        <fullName evidence="3">Outer membrane lipoprotein-sorting protein</fullName>
    </submittedName>
</protein>
<evidence type="ECO:0000256" key="1">
    <source>
        <dbReference type="SAM" id="SignalP"/>
    </source>
</evidence>
<evidence type="ECO:0000313" key="4">
    <source>
        <dbReference type="Proteomes" id="UP000252733"/>
    </source>
</evidence>